<dbReference type="Proteomes" id="UP000055024">
    <property type="component" value="Unassembled WGS sequence"/>
</dbReference>
<comment type="caution">
    <text evidence="1">The sequence shown here is derived from an EMBL/GenBank/DDBJ whole genome shotgun (WGS) entry which is preliminary data.</text>
</comment>
<reference evidence="1 2" key="1">
    <citation type="submission" date="2015-01" db="EMBL/GenBank/DDBJ databases">
        <title>Evolution of Trichinella species and genotypes.</title>
        <authorList>
            <person name="Korhonen P.K."/>
            <person name="Edoardo P."/>
            <person name="Giuseppe L.R."/>
            <person name="Gasser R.B."/>
        </authorList>
    </citation>
    <scope>NUCLEOTIDE SEQUENCE [LARGE SCALE GENOMIC DNA]</scope>
    <source>
        <strain evidence="1">ISS1029</strain>
    </source>
</reference>
<proteinExistence type="predicted"/>
<sequence>MYQQNKLLFYQIENIKYSIKSFVCDVANRHRWVHEVALRAFNDQRRDPYCCTFSYLFNKMVNELTKLRFEAAHRRRQFNAL</sequence>
<dbReference type="OrthoDB" id="10390919at2759"/>
<dbReference type="AlphaFoldDB" id="A0A0V1I3I4"/>
<protein>
    <submittedName>
        <fullName evidence="1">Uncharacterized protein</fullName>
    </submittedName>
</protein>
<evidence type="ECO:0000313" key="1">
    <source>
        <dbReference type="EMBL" id="KRZ17366.1"/>
    </source>
</evidence>
<evidence type="ECO:0000313" key="2">
    <source>
        <dbReference type="Proteomes" id="UP000055024"/>
    </source>
</evidence>
<keyword evidence="2" id="KW-1185">Reference proteome</keyword>
<organism evidence="1 2">
    <name type="scientific">Trichinella zimbabwensis</name>
    <dbReference type="NCBI Taxonomy" id="268475"/>
    <lineage>
        <taxon>Eukaryota</taxon>
        <taxon>Metazoa</taxon>
        <taxon>Ecdysozoa</taxon>
        <taxon>Nematoda</taxon>
        <taxon>Enoplea</taxon>
        <taxon>Dorylaimia</taxon>
        <taxon>Trichinellida</taxon>
        <taxon>Trichinellidae</taxon>
        <taxon>Trichinella</taxon>
    </lineage>
</organism>
<dbReference type="EMBL" id="JYDP01000007">
    <property type="protein sequence ID" value="KRZ17366.1"/>
    <property type="molecule type" value="Genomic_DNA"/>
</dbReference>
<name>A0A0V1I3I4_9BILA</name>
<gene>
    <name evidence="1" type="ORF">T11_3424</name>
</gene>
<accession>A0A0V1I3I4</accession>